<feature type="signal peptide" evidence="3">
    <location>
        <begin position="1"/>
        <end position="19"/>
    </location>
</feature>
<keyword evidence="3" id="KW-0732">Signal</keyword>
<keyword evidence="2" id="KW-1133">Transmembrane helix</keyword>
<feature type="compositionally biased region" description="Polar residues" evidence="1">
    <location>
        <begin position="467"/>
        <end position="480"/>
    </location>
</feature>
<feature type="compositionally biased region" description="Acidic residues" evidence="1">
    <location>
        <begin position="418"/>
        <end position="435"/>
    </location>
</feature>
<keyword evidence="2" id="KW-0812">Transmembrane</keyword>
<keyword evidence="5" id="KW-1185">Reference proteome</keyword>
<protein>
    <submittedName>
        <fullName evidence="4">Uncharacterized protein</fullName>
    </submittedName>
</protein>
<name>A0A9P4LZQ6_9PEZI</name>
<feature type="compositionally biased region" description="Low complexity" evidence="1">
    <location>
        <begin position="70"/>
        <end position="84"/>
    </location>
</feature>
<feature type="compositionally biased region" description="Polar residues" evidence="1">
    <location>
        <begin position="672"/>
        <end position="688"/>
    </location>
</feature>
<feature type="compositionally biased region" description="Polar residues" evidence="1">
    <location>
        <begin position="227"/>
        <end position="245"/>
    </location>
</feature>
<feature type="compositionally biased region" description="Polar residues" evidence="1">
    <location>
        <begin position="164"/>
        <end position="180"/>
    </location>
</feature>
<evidence type="ECO:0000256" key="3">
    <source>
        <dbReference type="SAM" id="SignalP"/>
    </source>
</evidence>
<feature type="compositionally biased region" description="Low complexity" evidence="1">
    <location>
        <begin position="640"/>
        <end position="670"/>
    </location>
</feature>
<feature type="transmembrane region" description="Helical" evidence="2">
    <location>
        <begin position="33"/>
        <end position="50"/>
    </location>
</feature>
<feature type="compositionally biased region" description="Polar residues" evidence="1">
    <location>
        <begin position="543"/>
        <end position="562"/>
    </location>
</feature>
<evidence type="ECO:0000313" key="5">
    <source>
        <dbReference type="Proteomes" id="UP000799776"/>
    </source>
</evidence>
<evidence type="ECO:0000313" key="4">
    <source>
        <dbReference type="EMBL" id="KAF2091360.1"/>
    </source>
</evidence>
<feature type="region of interest" description="Disordered" evidence="1">
    <location>
        <begin position="59"/>
        <end position="116"/>
    </location>
</feature>
<comment type="caution">
    <text evidence="4">The sequence shown here is derived from an EMBL/GenBank/DDBJ whole genome shotgun (WGS) entry which is preliminary data.</text>
</comment>
<feature type="region of interest" description="Disordered" evidence="1">
    <location>
        <begin position="312"/>
        <end position="350"/>
    </location>
</feature>
<feature type="compositionally biased region" description="Polar residues" evidence="1">
    <location>
        <begin position="96"/>
        <end position="110"/>
    </location>
</feature>
<feature type="region of interest" description="Disordered" evidence="1">
    <location>
        <begin position="157"/>
        <end position="250"/>
    </location>
</feature>
<accession>A0A9P4LZQ6</accession>
<gene>
    <name evidence="4" type="ORF">K490DRAFT_52586</name>
</gene>
<feature type="compositionally biased region" description="Polar residues" evidence="1">
    <location>
        <begin position="388"/>
        <end position="398"/>
    </location>
</feature>
<reference evidence="4" key="1">
    <citation type="journal article" date="2020" name="Stud. Mycol.">
        <title>101 Dothideomycetes genomes: a test case for predicting lifestyles and emergence of pathogens.</title>
        <authorList>
            <person name="Haridas S."/>
            <person name="Albert R."/>
            <person name="Binder M."/>
            <person name="Bloem J."/>
            <person name="Labutti K."/>
            <person name="Salamov A."/>
            <person name="Andreopoulos B."/>
            <person name="Baker S."/>
            <person name="Barry K."/>
            <person name="Bills G."/>
            <person name="Bluhm B."/>
            <person name="Cannon C."/>
            <person name="Castanera R."/>
            <person name="Culley D."/>
            <person name="Daum C."/>
            <person name="Ezra D."/>
            <person name="Gonzalez J."/>
            <person name="Henrissat B."/>
            <person name="Kuo A."/>
            <person name="Liang C."/>
            <person name="Lipzen A."/>
            <person name="Lutzoni F."/>
            <person name="Magnuson J."/>
            <person name="Mondo S."/>
            <person name="Nolan M."/>
            <person name="Ohm R."/>
            <person name="Pangilinan J."/>
            <person name="Park H.-J."/>
            <person name="Ramirez L."/>
            <person name="Alfaro M."/>
            <person name="Sun H."/>
            <person name="Tritt A."/>
            <person name="Yoshinaga Y."/>
            <person name="Zwiers L.-H."/>
            <person name="Turgeon B."/>
            <person name="Goodwin S."/>
            <person name="Spatafora J."/>
            <person name="Crous P."/>
            <person name="Grigoriev I."/>
        </authorList>
    </citation>
    <scope>NUCLEOTIDE SEQUENCE</scope>
    <source>
        <strain evidence="4">CBS 121410</strain>
    </source>
</reference>
<feature type="region of interest" description="Disordered" evidence="1">
    <location>
        <begin position="377"/>
        <end position="565"/>
    </location>
</feature>
<evidence type="ECO:0000256" key="1">
    <source>
        <dbReference type="SAM" id="MobiDB-lite"/>
    </source>
</evidence>
<dbReference type="AlphaFoldDB" id="A0A9P4LZQ6"/>
<sequence length="1058" mass="114082">MSLFLLKVLILLTKQFLQKLEPHNDDSIEKTDLLALIAVLLFIFFIWRGLSIASRARVAAIPPPPPTTRPPAESELTETTATPTNTPPTPFTPQASLLSPSNEPQAPQQPHTDDEPAEYDDLQARIEASLLSPPTPPPVHTVKDGQRRLRLLSRQKLVREASTEPVTQDNGATSAAQITSKAPVAPTEAPSDVLDSSMTHLETSPLPEQSPVAGRSDPPAPSPDSSIHTTCQTAESIPSSASTGQRPRYKHGWRKIDPSVQGMNWAAQRRRSYPAPLLPLHQKTIQRIQAGKNGPSTSTEAVSSMVDEHINQTEEYNRPEPTPRGSAPRIQPAMSTSSDETGDSVCYETPSEYTNSLGAAEMDSLASDFAMLLINPGTPETPEVSPAHANSVSLTSPESGHGVGVQSVISSTITAPEQVEEQVPQDDEDDYDSDPDGLYYATPPAPSTVHSQGIMDTGTQDEDMVDTPSTNVATHTQPDTSGPMEGVLNSVPAPQLPPQSTTQLDTSRPMEGVQNSVLERPKPPQSTVNPPSDDSGPMEGIHQSFQVPQHPAQSSVPTQSNEQGDEMDVVQNTIPAPPPPAQAKTTMARNRDIRENFRLTRRAKDDFVSNDSEPKGIVTVEEAIRNAFLNVRSKSTAANSAAAAQGTSPAQTGLAPATSLPTASSTSAPSNIKVTPSASSQGNLQSADVASPSVLKKRSRDAYERPISSQNAQAPRALAPIKRTRPQNGNSEYTDEVALFDEDGVVAVEQTGEAFGPQFCVNSQVRAAGADMSAVMAALGIYASKLDIKVRLERFCTSVDDLMELANLLSYLGETKQNGEKITKQRGPSVFVVKKTAADIPISKLKTLPASFFLAVAGAATSMSQYIMSNMQAGTFNAADSPAVKDAVKTRKPRNLPLFWVNVEVRSKAVPIADNGFDAVQDLATQYWTDPKINPLLMTAQSTGAFSTRVKEIFKKPLVSDMITLAQIRAVHGVRDLVETNALTIIRQSLVPELIERLQAEMYGSSIEELEGQYKIGSDPPNTSRRMTDLWSAVDNCGNPMIPTDRRAFQFPNPIRFR</sequence>
<feature type="region of interest" description="Disordered" evidence="1">
    <location>
        <begin position="640"/>
        <end position="730"/>
    </location>
</feature>
<dbReference type="EMBL" id="ML978711">
    <property type="protein sequence ID" value="KAF2091360.1"/>
    <property type="molecule type" value="Genomic_DNA"/>
</dbReference>
<evidence type="ECO:0000256" key="2">
    <source>
        <dbReference type="SAM" id="Phobius"/>
    </source>
</evidence>
<organism evidence="4 5">
    <name type="scientific">Saccharata proteae CBS 121410</name>
    <dbReference type="NCBI Taxonomy" id="1314787"/>
    <lineage>
        <taxon>Eukaryota</taxon>
        <taxon>Fungi</taxon>
        <taxon>Dikarya</taxon>
        <taxon>Ascomycota</taxon>
        <taxon>Pezizomycotina</taxon>
        <taxon>Dothideomycetes</taxon>
        <taxon>Dothideomycetes incertae sedis</taxon>
        <taxon>Botryosphaeriales</taxon>
        <taxon>Saccharataceae</taxon>
        <taxon>Saccharata</taxon>
    </lineage>
</organism>
<keyword evidence="2" id="KW-0472">Membrane</keyword>
<proteinExistence type="predicted"/>
<dbReference type="Proteomes" id="UP000799776">
    <property type="component" value="Unassembled WGS sequence"/>
</dbReference>
<feature type="chain" id="PRO_5040411524" evidence="3">
    <location>
        <begin position="20"/>
        <end position="1058"/>
    </location>
</feature>